<keyword evidence="4" id="KW-1185">Reference proteome</keyword>
<dbReference type="GeneID" id="90072270"/>
<organism evidence="3 4">
    <name type="scientific">Saccharomycopsis crataegensis</name>
    <dbReference type="NCBI Taxonomy" id="43959"/>
    <lineage>
        <taxon>Eukaryota</taxon>
        <taxon>Fungi</taxon>
        <taxon>Dikarya</taxon>
        <taxon>Ascomycota</taxon>
        <taxon>Saccharomycotina</taxon>
        <taxon>Saccharomycetes</taxon>
        <taxon>Saccharomycopsidaceae</taxon>
        <taxon>Saccharomycopsis</taxon>
    </lineage>
</organism>
<dbReference type="Proteomes" id="UP001360560">
    <property type="component" value="Unassembled WGS sequence"/>
</dbReference>
<dbReference type="InterPro" id="IPR050871">
    <property type="entry name" value="26S_Proteasome/COP9_Components"/>
</dbReference>
<name>A0AAV5QI39_9ASCO</name>
<feature type="domain" description="PCI" evidence="2">
    <location>
        <begin position="278"/>
        <end position="459"/>
    </location>
</feature>
<feature type="region of interest" description="Disordered" evidence="1">
    <location>
        <begin position="1"/>
        <end position="49"/>
    </location>
</feature>
<dbReference type="Gene3D" id="1.25.40.570">
    <property type="match status" value="1"/>
</dbReference>
<dbReference type="PROSITE" id="PS50250">
    <property type="entry name" value="PCI"/>
    <property type="match status" value="1"/>
</dbReference>
<feature type="compositionally biased region" description="Acidic residues" evidence="1">
    <location>
        <begin position="36"/>
        <end position="46"/>
    </location>
</feature>
<dbReference type="SMART" id="SM00753">
    <property type="entry name" value="PAM"/>
    <property type="match status" value="1"/>
</dbReference>
<proteinExistence type="predicted"/>
<evidence type="ECO:0000313" key="4">
    <source>
        <dbReference type="Proteomes" id="UP001360560"/>
    </source>
</evidence>
<dbReference type="RefSeq" id="XP_064851291.1">
    <property type="nucleotide sequence ID" value="XM_064995219.1"/>
</dbReference>
<reference evidence="3 4" key="1">
    <citation type="journal article" date="2023" name="Elife">
        <title>Identification of key yeast species and microbe-microbe interactions impacting larval growth of Drosophila in the wild.</title>
        <authorList>
            <person name="Mure A."/>
            <person name="Sugiura Y."/>
            <person name="Maeda R."/>
            <person name="Honda K."/>
            <person name="Sakurai N."/>
            <person name="Takahashi Y."/>
            <person name="Watada M."/>
            <person name="Katoh T."/>
            <person name="Gotoh A."/>
            <person name="Gotoh Y."/>
            <person name="Taniguchi I."/>
            <person name="Nakamura K."/>
            <person name="Hayashi T."/>
            <person name="Katayama T."/>
            <person name="Uemura T."/>
            <person name="Hattori Y."/>
        </authorList>
    </citation>
    <scope>NUCLEOTIDE SEQUENCE [LARGE SCALE GENOMIC DNA]</scope>
    <source>
        <strain evidence="3 4">SC-9</strain>
    </source>
</reference>
<dbReference type="EMBL" id="BTFZ01000002">
    <property type="protein sequence ID" value="GMM34291.1"/>
    <property type="molecule type" value="Genomic_DNA"/>
</dbReference>
<dbReference type="InterPro" id="IPR000717">
    <property type="entry name" value="PCI_dom"/>
</dbReference>
<sequence>MSDNEDFMMSEEEEDPFEYEDSDDEMVASDGGSFQEDSDEEGEESLENQYYSAKSIKEDDLDAALELFAKIKDQVEGGEGDKQKVWKFKSLKQLMKIHYQLNHMDDLMKLYKELLNMNDYIEDKNYFLSSLVKIIDRYGKSNNPEFLEKFIELPLAHPSYLNDKLFIKLNIAKLNFLEGKNDGENNLSAIDQLIDLVIEKCEETTNEYTKKQHLLETYSIQLKILLSMSDIGSINSIKKLRNTFKKCNELEHNIIAHPKILGVINEAQGKLLMIERDFHKSVEILMESFKNYDESGSNVDKSRILKNLIVLNLLNLKSEVSILQSNEIKPYLRNSDDEDIDNLMKLLKYYEDNDISSFHQLIADSESTKEQFITKDDYNFLKIFKGDIINSINYKSLNNFFKSFSALPIDFLCKVLNIDNKLQLEELVFDMISEDILLYDIKFDYVSSTILVSNDSNNPLIPPQLKYIDIIANLKNYNQKDIASKLLIAENIDKLSIESIREWLIRIQSSIPAVSKEKLTQNEKVQLEKSFAIKKVTSERGHLDFNDSLNIVTQDDKLSSLLVRNLKLCSSDQQRKVNSSSKVDRFQSLIALSERLDNYQNTIFNDADLTYVPN</sequence>
<gene>
    <name evidence="3" type="ORF">DASC09_016160</name>
</gene>
<evidence type="ECO:0000313" key="3">
    <source>
        <dbReference type="EMBL" id="GMM34291.1"/>
    </source>
</evidence>
<comment type="caution">
    <text evidence="3">The sequence shown here is derived from an EMBL/GenBank/DDBJ whole genome shotgun (WGS) entry which is preliminary data.</text>
</comment>
<dbReference type="PANTHER" id="PTHR10678">
    <property type="entry name" value="26S PROTEASOME NON-ATPASE REGULATORY SUBUNIT 11/COP9 SIGNALOSOME COMPLEX SUBUNIT 2"/>
    <property type="match status" value="1"/>
</dbReference>
<protein>
    <recommendedName>
        <fullName evidence="2">PCI domain-containing protein</fullName>
    </recommendedName>
</protein>
<accession>A0AAV5QI39</accession>
<feature type="compositionally biased region" description="Acidic residues" evidence="1">
    <location>
        <begin position="1"/>
        <end position="27"/>
    </location>
</feature>
<dbReference type="AlphaFoldDB" id="A0AAV5QI39"/>
<evidence type="ECO:0000259" key="2">
    <source>
        <dbReference type="PROSITE" id="PS50250"/>
    </source>
</evidence>
<evidence type="ECO:0000256" key="1">
    <source>
        <dbReference type="SAM" id="MobiDB-lite"/>
    </source>
</evidence>